<dbReference type="GO" id="GO:1990625">
    <property type="term" value="P:negative regulation of cytoplasmic translational initiation in response to stress"/>
    <property type="evidence" value="ECO:0007669"/>
    <property type="project" value="TreeGrafter"/>
</dbReference>
<dbReference type="GO" id="GO:0004694">
    <property type="term" value="F:eukaryotic translation initiation factor 2alpha kinase activity"/>
    <property type="evidence" value="ECO:0007669"/>
    <property type="project" value="TreeGrafter"/>
</dbReference>
<dbReference type="InterPro" id="IPR000719">
    <property type="entry name" value="Prot_kinase_dom"/>
</dbReference>
<accession>A0A0F9HVZ6</accession>
<feature type="non-terminal residue" evidence="6">
    <location>
        <position position="914"/>
    </location>
</feature>
<dbReference type="GO" id="GO:0005524">
    <property type="term" value="F:ATP binding"/>
    <property type="evidence" value="ECO:0007669"/>
    <property type="project" value="UniProtKB-KW"/>
</dbReference>
<dbReference type="PANTHER" id="PTHR11042:SF136">
    <property type="entry name" value="EIF-2-ALPHA KINASE GCN2"/>
    <property type="match status" value="1"/>
</dbReference>
<dbReference type="PROSITE" id="PS50011">
    <property type="entry name" value="PROTEIN_KINASE_DOM"/>
    <property type="match status" value="1"/>
</dbReference>
<dbReference type="AlphaFoldDB" id="A0A0F9HVZ6"/>
<reference evidence="6" key="1">
    <citation type="journal article" date="2015" name="Nature">
        <title>Complex archaea that bridge the gap between prokaryotes and eukaryotes.</title>
        <authorList>
            <person name="Spang A."/>
            <person name="Saw J.H."/>
            <person name="Jorgensen S.L."/>
            <person name="Zaremba-Niedzwiedzka K."/>
            <person name="Martijn J."/>
            <person name="Lind A.E."/>
            <person name="van Eijk R."/>
            <person name="Schleper C."/>
            <person name="Guy L."/>
            <person name="Ettema T.J."/>
        </authorList>
    </citation>
    <scope>NUCLEOTIDE SEQUENCE</scope>
</reference>
<name>A0A0F9HVZ6_9ZZZZ</name>
<keyword evidence="3" id="KW-0418">Kinase</keyword>
<feature type="domain" description="Protein kinase" evidence="5">
    <location>
        <begin position="20"/>
        <end position="279"/>
    </location>
</feature>
<dbReference type="Pfam" id="PF00069">
    <property type="entry name" value="Pkinase"/>
    <property type="match status" value="1"/>
</dbReference>
<keyword evidence="1" id="KW-0808">Transferase</keyword>
<evidence type="ECO:0000313" key="6">
    <source>
        <dbReference type="EMBL" id="KKM19377.1"/>
    </source>
</evidence>
<dbReference type="GO" id="GO:0005829">
    <property type="term" value="C:cytosol"/>
    <property type="evidence" value="ECO:0007669"/>
    <property type="project" value="TreeGrafter"/>
</dbReference>
<gene>
    <name evidence="6" type="ORF">LCGC14_1656270</name>
</gene>
<keyword evidence="4" id="KW-0067">ATP-binding</keyword>
<dbReference type="Gene3D" id="1.10.510.10">
    <property type="entry name" value="Transferase(Phosphotransferase) domain 1"/>
    <property type="match status" value="1"/>
</dbReference>
<dbReference type="PANTHER" id="PTHR11042">
    <property type="entry name" value="EUKARYOTIC TRANSLATION INITIATION FACTOR 2-ALPHA KINASE EIF2-ALPHA KINASE -RELATED"/>
    <property type="match status" value="1"/>
</dbReference>
<dbReference type="Gene3D" id="3.30.200.20">
    <property type="entry name" value="Phosphorylase Kinase, domain 1"/>
    <property type="match status" value="1"/>
</dbReference>
<keyword evidence="2" id="KW-0547">Nucleotide-binding</keyword>
<dbReference type="InterPro" id="IPR011009">
    <property type="entry name" value="Kinase-like_dom_sf"/>
</dbReference>
<organism evidence="6">
    <name type="scientific">marine sediment metagenome</name>
    <dbReference type="NCBI Taxonomy" id="412755"/>
    <lineage>
        <taxon>unclassified sequences</taxon>
        <taxon>metagenomes</taxon>
        <taxon>ecological metagenomes</taxon>
    </lineage>
</organism>
<evidence type="ECO:0000256" key="3">
    <source>
        <dbReference type="ARBA" id="ARBA00022777"/>
    </source>
</evidence>
<proteinExistence type="predicted"/>
<evidence type="ECO:0000256" key="4">
    <source>
        <dbReference type="ARBA" id="ARBA00022840"/>
    </source>
</evidence>
<sequence>MNIALEKVKGQVFVGQIDKYTIIDKINKGGGGNVFACIDSDEKILAVKIFSRFKDDETDEQIDRAIKRFVNEISLHSNFTHENLMKASDSGKFSYQHNRKKYELPFYIMPKADENLRDYWEANNIREDPERVQKILNQILEGLIYLHGKLSPHRDLKPANILVFSDGLIKLSDFGMTHVPNKLKVENVDTESDEFLENIYYDGVDRSSKDPQIDLPALGRIIFELLAGFRAGGPGQYIYRVNDQFDEKFDQIITKMISGDHSGKYKSIKTVKEDLNLYFNGEKPLVLRNILEETVYNNFLLINMNLAKTYMSAINVLKYEHNFDGFSQSANSLKAICQWFKRLKKIWLKDLEVLPTPVKNYRTSLIEQINTLCSFFSKVSDHEISTSSDEFEENLLKFNEVISSYLKTNIEIIKQLDVLLNKVDIIEDDVELLIKLLNNPSHSQYFFSKLENPEWLDLLIKKGIFSEPVSLTVNNSFMISGWPQFNYLNKVAPIRPERVLSIIESIANIKNVQIYRLFLICISNMPVEVSKNAINLISGWFSHYYSIPELVYLKKLVNNFIYEGDIDTTYKLLEILLNLNEPEIKNKYDDLNEKFYFLMSDHNDFVENLINFDIKTNNPKFLKLLSDTLSEQLLYNEPYIDKENFKDRSDIWRPNLEIAKDSYEIRDIKNLMINKIQDYFLMILNVNNNLFETGFNLLLEYKWTIFTRIRLFLLIKYSDLLQNKIVEYLTTKELFCGNVTWIEYYDLLKNNFLSLIEEDKNKIYSWIRDGPDFSKISITEEDFTDENKIIKWKEHMKSLWIRRRADPIKNLLPNDLKEEFNALLSKNGELKDPKHHREISKPRFFSGTHLRNEDLLKLSIQELISYIDEWEPNRDEPFSSKEGLGVSLSRIITSDPKKYLSLVLEIEKIQESYI</sequence>
<protein>
    <recommendedName>
        <fullName evidence="5">Protein kinase domain-containing protein</fullName>
    </recommendedName>
</protein>
<evidence type="ECO:0000256" key="2">
    <source>
        <dbReference type="ARBA" id="ARBA00022741"/>
    </source>
</evidence>
<dbReference type="SUPFAM" id="SSF56112">
    <property type="entry name" value="Protein kinase-like (PK-like)"/>
    <property type="match status" value="1"/>
</dbReference>
<dbReference type="GO" id="GO:0005634">
    <property type="term" value="C:nucleus"/>
    <property type="evidence" value="ECO:0007669"/>
    <property type="project" value="TreeGrafter"/>
</dbReference>
<dbReference type="EMBL" id="LAZR01014003">
    <property type="protein sequence ID" value="KKM19377.1"/>
    <property type="molecule type" value="Genomic_DNA"/>
</dbReference>
<comment type="caution">
    <text evidence="6">The sequence shown here is derived from an EMBL/GenBank/DDBJ whole genome shotgun (WGS) entry which is preliminary data.</text>
</comment>
<evidence type="ECO:0000259" key="5">
    <source>
        <dbReference type="PROSITE" id="PS50011"/>
    </source>
</evidence>
<dbReference type="SMART" id="SM00220">
    <property type="entry name" value="S_TKc"/>
    <property type="match status" value="1"/>
</dbReference>
<dbReference type="InterPro" id="IPR050339">
    <property type="entry name" value="CC_SR_Kinase"/>
</dbReference>
<evidence type="ECO:0000256" key="1">
    <source>
        <dbReference type="ARBA" id="ARBA00022679"/>
    </source>
</evidence>